<feature type="non-terminal residue" evidence="2">
    <location>
        <position position="413"/>
    </location>
</feature>
<comment type="caution">
    <text evidence="2">The sequence shown here is derived from an EMBL/GenBank/DDBJ whole genome shotgun (WGS) entry which is preliminary data.</text>
</comment>
<dbReference type="AlphaFoldDB" id="A0AAV5T470"/>
<sequence>MLPVPNNISSRVSRLKHLRNQTATSLPQDDLLRASWTEGIDLMIELTEKGPAHPKVNTALAYFNLERTSNKTNDKKTPIKLRQVAYDFCEALELFVAAVIDWTSVKTEIVEDNDDQYPSVSDPKKEQNGKDGGKSAVVKEEPEENDLLQMHHVQQNVDATYTEYDRAIAEVEDELSLNDASNMSTRINRKRRISQTLEGSSLEEQSVDHPIKTSAAAIPRGRTRKELQPRRGSDVQRYECVYCTRRQFSKWSELLSHQYNCKASQPSTSNFESLSRQIATGEKVDFTAKQMMTPFCPHCKNQDMPFFNKGSLLAHMKKCSGAAKKRRTFYCTNSFCKAIFFHESLLQEHLKTCTPPTVMKKRMQLRFQCPKCKMMKISENSLMFHLKRCSGDGVKPTTSDQLKTKAEKPKSLV</sequence>
<evidence type="ECO:0000313" key="3">
    <source>
        <dbReference type="Proteomes" id="UP001432027"/>
    </source>
</evidence>
<gene>
    <name evidence="2" type="ORF">PENTCL1PPCAC_12065</name>
</gene>
<feature type="region of interest" description="Disordered" evidence="1">
    <location>
        <begin position="392"/>
        <end position="413"/>
    </location>
</feature>
<evidence type="ECO:0000256" key="1">
    <source>
        <dbReference type="SAM" id="MobiDB-lite"/>
    </source>
</evidence>
<accession>A0AAV5T470</accession>
<dbReference type="EMBL" id="BTSX01000003">
    <property type="protein sequence ID" value="GMS89890.1"/>
    <property type="molecule type" value="Genomic_DNA"/>
</dbReference>
<feature type="region of interest" description="Disordered" evidence="1">
    <location>
        <begin position="113"/>
        <end position="136"/>
    </location>
</feature>
<proteinExistence type="predicted"/>
<feature type="compositionally biased region" description="Basic and acidic residues" evidence="1">
    <location>
        <begin position="402"/>
        <end position="413"/>
    </location>
</feature>
<feature type="compositionally biased region" description="Basic and acidic residues" evidence="1">
    <location>
        <begin position="122"/>
        <end position="136"/>
    </location>
</feature>
<keyword evidence="3" id="KW-1185">Reference proteome</keyword>
<organism evidence="2 3">
    <name type="scientific">Pristionchus entomophagus</name>
    <dbReference type="NCBI Taxonomy" id="358040"/>
    <lineage>
        <taxon>Eukaryota</taxon>
        <taxon>Metazoa</taxon>
        <taxon>Ecdysozoa</taxon>
        <taxon>Nematoda</taxon>
        <taxon>Chromadorea</taxon>
        <taxon>Rhabditida</taxon>
        <taxon>Rhabditina</taxon>
        <taxon>Diplogasteromorpha</taxon>
        <taxon>Diplogasteroidea</taxon>
        <taxon>Neodiplogasteridae</taxon>
        <taxon>Pristionchus</taxon>
    </lineage>
</organism>
<name>A0AAV5T470_9BILA</name>
<evidence type="ECO:0000313" key="2">
    <source>
        <dbReference type="EMBL" id="GMS89890.1"/>
    </source>
</evidence>
<protein>
    <recommendedName>
        <fullName evidence="4">C2H2-type domain-containing protein</fullName>
    </recommendedName>
</protein>
<reference evidence="2" key="1">
    <citation type="submission" date="2023-10" db="EMBL/GenBank/DDBJ databases">
        <title>Genome assembly of Pristionchus species.</title>
        <authorList>
            <person name="Yoshida K."/>
            <person name="Sommer R.J."/>
        </authorList>
    </citation>
    <scope>NUCLEOTIDE SEQUENCE</scope>
    <source>
        <strain evidence="2">RS0144</strain>
    </source>
</reference>
<dbReference type="Proteomes" id="UP001432027">
    <property type="component" value="Unassembled WGS sequence"/>
</dbReference>
<evidence type="ECO:0008006" key="4">
    <source>
        <dbReference type="Google" id="ProtNLM"/>
    </source>
</evidence>